<keyword evidence="5" id="KW-0210">Decarboxylase</keyword>
<name>A0A1H1G7B8_9ACTN</name>
<proteinExistence type="predicted"/>
<gene>
    <name evidence="9" type="ORF">SAMN04489764_3415</name>
</gene>
<evidence type="ECO:0000256" key="1">
    <source>
        <dbReference type="ARBA" id="ARBA00001163"/>
    </source>
</evidence>
<dbReference type="GO" id="GO:0019628">
    <property type="term" value="P:urate catabolic process"/>
    <property type="evidence" value="ECO:0007669"/>
    <property type="project" value="TreeGrafter"/>
</dbReference>
<dbReference type="Proteomes" id="UP000217103">
    <property type="component" value="Unassembled WGS sequence"/>
</dbReference>
<evidence type="ECO:0000256" key="4">
    <source>
        <dbReference type="ARBA" id="ARBA00022631"/>
    </source>
</evidence>
<dbReference type="InterPro" id="IPR018020">
    <property type="entry name" value="OHCU_decarboxylase"/>
</dbReference>
<dbReference type="GO" id="GO:0051997">
    <property type="term" value="F:2-oxo-4-hydroxy-4-carboxy-5-ureidoimidazoline decarboxylase activity"/>
    <property type="evidence" value="ECO:0007669"/>
    <property type="project" value="UniProtKB-EC"/>
</dbReference>
<dbReference type="EC" id="4.1.1.97" evidence="3"/>
<comment type="catalytic activity">
    <reaction evidence="1">
        <text>5-hydroxy-2-oxo-4-ureido-2,5-dihydro-1H-imidazole-5-carboxylate + H(+) = (S)-allantoin + CO2</text>
        <dbReference type="Rhea" id="RHEA:26301"/>
        <dbReference type="ChEBI" id="CHEBI:15378"/>
        <dbReference type="ChEBI" id="CHEBI:15678"/>
        <dbReference type="ChEBI" id="CHEBI:16526"/>
        <dbReference type="ChEBI" id="CHEBI:58639"/>
        <dbReference type="EC" id="4.1.1.97"/>
    </reaction>
</comment>
<dbReference type="SUPFAM" id="SSF158694">
    <property type="entry name" value="UraD-Like"/>
    <property type="match status" value="1"/>
</dbReference>
<dbReference type="InterPro" id="IPR036778">
    <property type="entry name" value="OHCU_decarboxylase_sf"/>
</dbReference>
<reference evidence="9 10" key="1">
    <citation type="submission" date="2016-10" db="EMBL/GenBank/DDBJ databases">
        <authorList>
            <person name="de Groot N.N."/>
        </authorList>
    </citation>
    <scope>NUCLEOTIDE SEQUENCE [LARGE SCALE GENOMIC DNA]</scope>
    <source>
        <strain evidence="9 10">DSM 43794</strain>
    </source>
</reference>
<dbReference type="InterPro" id="IPR017595">
    <property type="entry name" value="OHCU_decarboxylase-2"/>
</dbReference>
<accession>A0A1H1G7B8</accession>
<protein>
    <recommendedName>
        <fullName evidence="3">2-oxo-4-hydroxy-4-carboxy-5-ureidoimidazoline decarboxylase</fullName>
        <ecNumber evidence="3">4.1.1.97</ecNumber>
    </recommendedName>
</protein>
<dbReference type="PANTHER" id="PTHR43466">
    <property type="entry name" value="2-OXO-4-HYDROXY-4-CARBOXY-5-UREIDOIMIDAZOLINE DECARBOXYLASE-RELATED"/>
    <property type="match status" value="1"/>
</dbReference>
<dbReference type="NCBIfam" id="TIGR03180">
    <property type="entry name" value="UraD_2"/>
    <property type="match status" value="1"/>
</dbReference>
<dbReference type="EMBL" id="FNKK01000002">
    <property type="protein sequence ID" value="SDR09097.1"/>
    <property type="molecule type" value="Genomic_DNA"/>
</dbReference>
<keyword evidence="4" id="KW-0659">Purine metabolism</keyword>
<dbReference type="NCBIfam" id="NF010372">
    <property type="entry name" value="PRK13798.1"/>
    <property type="match status" value="1"/>
</dbReference>
<comment type="pathway">
    <text evidence="2">Purine metabolism; urate degradation; (S)-allantoin from urate: step 3/3.</text>
</comment>
<feature type="region of interest" description="Disordered" evidence="7">
    <location>
        <begin position="78"/>
        <end position="98"/>
    </location>
</feature>
<dbReference type="PANTHER" id="PTHR43466:SF1">
    <property type="entry name" value="2-OXO-4-HYDROXY-4-CARBOXY-5-UREIDOIMIDAZOLINE DECARBOXYLASE-RELATED"/>
    <property type="match status" value="1"/>
</dbReference>
<dbReference type="GO" id="GO:0006144">
    <property type="term" value="P:purine nucleobase metabolic process"/>
    <property type="evidence" value="ECO:0007669"/>
    <property type="project" value="UniProtKB-KW"/>
</dbReference>
<keyword evidence="6" id="KW-0456">Lyase</keyword>
<dbReference type="STRING" id="35622.SAMN04489764_3415"/>
<evidence type="ECO:0000259" key="8">
    <source>
        <dbReference type="Pfam" id="PF09349"/>
    </source>
</evidence>
<sequence length="180" mass="19487">MPNVETGAPPYGLAVFNQLDAARAREELLACCASRAFAERVAAGRPYSDTDALAAEAGRVLAELPWDDVLEALDAHPRIGERPRGPGREAAWSRREQAGTAHADREVLEALAAGNAAYEERFGHVYLVCAAGLSAEELLRRLHARLDNDEETERRIVREELAAITRLRLAGLVAPPGGAR</sequence>
<dbReference type="Pfam" id="PF09349">
    <property type="entry name" value="OHCU_decarbox"/>
    <property type="match status" value="1"/>
</dbReference>
<evidence type="ECO:0000256" key="2">
    <source>
        <dbReference type="ARBA" id="ARBA00004754"/>
    </source>
</evidence>
<dbReference type="OrthoDB" id="5243781at2"/>
<evidence type="ECO:0000256" key="6">
    <source>
        <dbReference type="ARBA" id="ARBA00023239"/>
    </source>
</evidence>
<evidence type="ECO:0000256" key="3">
    <source>
        <dbReference type="ARBA" id="ARBA00012257"/>
    </source>
</evidence>
<keyword evidence="10" id="KW-1185">Reference proteome</keyword>
<feature type="domain" description="Oxo-4-hydroxy-4-carboxy-5-ureidoimidazoline decarboxylase" evidence="8">
    <location>
        <begin position="17"/>
        <end position="170"/>
    </location>
</feature>
<evidence type="ECO:0000256" key="7">
    <source>
        <dbReference type="SAM" id="MobiDB-lite"/>
    </source>
</evidence>
<dbReference type="Gene3D" id="1.10.3330.10">
    <property type="entry name" value="Oxo-4-hydroxy-4-carboxy-5-ureidoimidazoline decarboxylase"/>
    <property type="match status" value="1"/>
</dbReference>
<evidence type="ECO:0000313" key="10">
    <source>
        <dbReference type="Proteomes" id="UP000217103"/>
    </source>
</evidence>
<organism evidence="9 10">
    <name type="scientific">Thermostaphylospora chromogena</name>
    <dbReference type="NCBI Taxonomy" id="35622"/>
    <lineage>
        <taxon>Bacteria</taxon>
        <taxon>Bacillati</taxon>
        <taxon>Actinomycetota</taxon>
        <taxon>Actinomycetes</taxon>
        <taxon>Streptosporangiales</taxon>
        <taxon>Thermomonosporaceae</taxon>
        <taxon>Thermostaphylospora</taxon>
    </lineage>
</organism>
<evidence type="ECO:0000313" key="9">
    <source>
        <dbReference type="EMBL" id="SDR09097.1"/>
    </source>
</evidence>
<dbReference type="RefSeq" id="WP_093260001.1">
    <property type="nucleotide sequence ID" value="NZ_FNKK01000002.1"/>
</dbReference>
<dbReference type="AlphaFoldDB" id="A0A1H1G7B8"/>
<evidence type="ECO:0000256" key="5">
    <source>
        <dbReference type="ARBA" id="ARBA00022793"/>
    </source>
</evidence>